<dbReference type="Gene3D" id="3.40.630.30">
    <property type="match status" value="1"/>
</dbReference>
<dbReference type="CDD" id="cd04301">
    <property type="entry name" value="NAT_SF"/>
    <property type="match status" value="1"/>
</dbReference>
<feature type="domain" description="N-acetyltransferase" evidence="1">
    <location>
        <begin position="145"/>
        <end position="293"/>
    </location>
</feature>
<sequence>MLWRVRTTLPDRPGALALLAEQCGLADINILGLQIFPGIGAVTDELVLRTPEEWDAARLVALVEGAGGLGVRALRCTEAALADQPTRYVRAAQQVLEEPHRFPEVVARLFDAAAEPPEVETGVADPAQVMELAIGEVQVLLHRSMPFTATELARGAALADLVADALAHAAPAAPAAHVGAMPAYAVQPPVVRAVVDGAEIGRAMLGEEVEEGVPAISLRVEPAWRRRGVGTRLLVEVSRLAQSAGASEVVLRTSAGNQAVLPMVLAAGLRGRIRLAGDELSVRVPVRELRPLAR</sequence>
<evidence type="ECO:0000313" key="2">
    <source>
        <dbReference type="EMBL" id="MXG89381.1"/>
    </source>
</evidence>
<evidence type="ECO:0000259" key="1">
    <source>
        <dbReference type="PROSITE" id="PS51186"/>
    </source>
</evidence>
<proteinExistence type="predicted"/>
<dbReference type="InterPro" id="IPR016181">
    <property type="entry name" value="Acyl_CoA_acyltransferase"/>
</dbReference>
<accession>A0A6L7EZJ8</accession>
<comment type="caution">
    <text evidence="2">The sequence shown here is derived from an EMBL/GenBank/DDBJ whole genome shotgun (WGS) entry which is preliminary data.</text>
</comment>
<keyword evidence="2" id="KW-0808">Transferase</keyword>
<dbReference type="PROSITE" id="PS51186">
    <property type="entry name" value="GNAT"/>
    <property type="match status" value="1"/>
</dbReference>
<gene>
    <name evidence="2" type="ORF">GRQ65_07440</name>
</gene>
<keyword evidence="3" id="KW-1185">Reference proteome</keyword>
<dbReference type="EMBL" id="WUEK01000004">
    <property type="protein sequence ID" value="MXG89381.1"/>
    <property type="molecule type" value="Genomic_DNA"/>
</dbReference>
<dbReference type="CDD" id="cd02116">
    <property type="entry name" value="ACT"/>
    <property type="match status" value="1"/>
</dbReference>
<evidence type="ECO:0000313" key="3">
    <source>
        <dbReference type="Proteomes" id="UP000473325"/>
    </source>
</evidence>
<dbReference type="InterPro" id="IPR000182">
    <property type="entry name" value="GNAT_dom"/>
</dbReference>
<name>A0A6L7EZJ8_9ACTN</name>
<dbReference type="Proteomes" id="UP000473325">
    <property type="component" value="Unassembled WGS sequence"/>
</dbReference>
<protein>
    <submittedName>
        <fullName evidence="2">GNAT family N-acetyltransferase</fullName>
    </submittedName>
</protein>
<organism evidence="2 3">
    <name type="scientific">Nocardioides flavescens</name>
    <dbReference type="NCBI Taxonomy" id="2691959"/>
    <lineage>
        <taxon>Bacteria</taxon>
        <taxon>Bacillati</taxon>
        <taxon>Actinomycetota</taxon>
        <taxon>Actinomycetes</taxon>
        <taxon>Propionibacteriales</taxon>
        <taxon>Nocardioidaceae</taxon>
        <taxon>Nocardioides</taxon>
    </lineage>
</organism>
<reference evidence="2 3" key="1">
    <citation type="submission" date="2019-12" db="EMBL/GenBank/DDBJ databases">
        <authorList>
            <person name="Kun Z."/>
        </authorList>
    </citation>
    <scope>NUCLEOTIDE SEQUENCE [LARGE SCALE GENOMIC DNA]</scope>
    <source>
        <strain evidence="2 3">YIM 123512</strain>
    </source>
</reference>
<dbReference type="SUPFAM" id="SSF55729">
    <property type="entry name" value="Acyl-CoA N-acyltransferases (Nat)"/>
    <property type="match status" value="1"/>
</dbReference>
<dbReference type="AlphaFoldDB" id="A0A6L7EZJ8"/>
<dbReference type="Pfam" id="PF00583">
    <property type="entry name" value="Acetyltransf_1"/>
    <property type="match status" value="1"/>
</dbReference>
<dbReference type="RefSeq" id="WP_160876786.1">
    <property type="nucleotide sequence ID" value="NZ_WUEK01000004.1"/>
</dbReference>
<dbReference type="GO" id="GO:0016747">
    <property type="term" value="F:acyltransferase activity, transferring groups other than amino-acyl groups"/>
    <property type="evidence" value="ECO:0007669"/>
    <property type="project" value="InterPro"/>
</dbReference>